<sequence length="87" mass="10395">MKLVETRKRVVYPLIFLFLELALILPVATASVERVFSAMNIIKNRMRNDEWLNDCLVTYIEREVFDSIENEQIIQCFQTMKARREQL</sequence>
<dbReference type="GO" id="GO:0046983">
    <property type="term" value="F:protein dimerization activity"/>
    <property type="evidence" value="ECO:0007669"/>
    <property type="project" value="InterPro"/>
</dbReference>
<dbReference type="AlphaFoldDB" id="A0A151QXN8"/>
<proteinExistence type="predicted"/>
<dbReference type="PANTHER" id="PTHR11697">
    <property type="entry name" value="GENERAL TRANSCRIPTION FACTOR 2-RELATED ZINC FINGER PROTEIN"/>
    <property type="match status" value="1"/>
</dbReference>
<dbReference type="PANTHER" id="PTHR11697:SF230">
    <property type="entry name" value="ZINC FINGER, MYM DOMAIN CONTAINING 1"/>
    <property type="match status" value="1"/>
</dbReference>
<evidence type="ECO:0000313" key="3">
    <source>
        <dbReference type="Proteomes" id="UP000075243"/>
    </source>
</evidence>
<feature type="domain" description="HAT C-terminal dimerisation" evidence="1">
    <location>
        <begin position="10"/>
        <end position="63"/>
    </location>
</feature>
<name>A0A151QXN8_CAJCA</name>
<protein>
    <recommendedName>
        <fullName evidence="1">HAT C-terminal dimerisation domain-containing protein</fullName>
    </recommendedName>
</protein>
<gene>
    <name evidence="2" type="ORF">KK1_043870</name>
</gene>
<accession>A0A151QXN8</accession>
<evidence type="ECO:0000259" key="1">
    <source>
        <dbReference type="Pfam" id="PF05699"/>
    </source>
</evidence>
<dbReference type="EMBL" id="KQ484444">
    <property type="protein sequence ID" value="KYP35117.1"/>
    <property type="molecule type" value="Genomic_DNA"/>
</dbReference>
<dbReference type="Gramene" id="C.cajan_38250.t">
    <property type="protein sequence ID" value="C.cajan_38250.t"/>
    <property type="gene ID" value="C.cajan_38250"/>
</dbReference>
<organism evidence="2 3">
    <name type="scientific">Cajanus cajan</name>
    <name type="common">Pigeon pea</name>
    <name type="synonym">Cajanus indicus</name>
    <dbReference type="NCBI Taxonomy" id="3821"/>
    <lineage>
        <taxon>Eukaryota</taxon>
        <taxon>Viridiplantae</taxon>
        <taxon>Streptophyta</taxon>
        <taxon>Embryophyta</taxon>
        <taxon>Tracheophyta</taxon>
        <taxon>Spermatophyta</taxon>
        <taxon>Magnoliopsida</taxon>
        <taxon>eudicotyledons</taxon>
        <taxon>Gunneridae</taxon>
        <taxon>Pentapetalae</taxon>
        <taxon>rosids</taxon>
        <taxon>fabids</taxon>
        <taxon>Fabales</taxon>
        <taxon>Fabaceae</taxon>
        <taxon>Papilionoideae</taxon>
        <taxon>50 kb inversion clade</taxon>
        <taxon>NPAAA clade</taxon>
        <taxon>indigoferoid/millettioid clade</taxon>
        <taxon>Phaseoleae</taxon>
        <taxon>Cajanus</taxon>
    </lineage>
</organism>
<dbReference type="Pfam" id="PF05699">
    <property type="entry name" value="Dimer_Tnp_hAT"/>
    <property type="match status" value="1"/>
</dbReference>
<dbReference type="InterPro" id="IPR055298">
    <property type="entry name" value="AtLOH3-like"/>
</dbReference>
<reference evidence="2" key="1">
    <citation type="journal article" date="2012" name="Nat. Biotechnol.">
        <title>Draft genome sequence of pigeonpea (Cajanus cajan), an orphan legume crop of resource-poor farmers.</title>
        <authorList>
            <person name="Varshney R.K."/>
            <person name="Chen W."/>
            <person name="Li Y."/>
            <person name="Bharti A.K."/>
            <person name="Saxena R.K."/>
            <person name="Schlueter J.A."/>
            <person name="Donoghue M.T."/>
            <person name="Azam S."/>
            <person name="Fan G."/>
            <person name="Whaley A.M."/>
            <person name="Farmer A.D."/>
            <person name="Sheridan J."/>
            <person name="Iwata A."/>
            <person name="Tuteja R."/>
            <person name="Penmetsa R.V."/>
            <person name="Wu W."/>
            <person name="Upadhyaya H.D."/>
            <person name="Yang S.P."/>
            <person name="Shah T."/>
            <person name="Saxena K.B."/>
            <person name="Michael T."/>
            <person name="McCombie W.R."/>
            <person name="Yang B."/>
            <person name="Zhang G."/>
            <person name="Yang H."/>
            <person name="Wang J."/>
            <person name="Spillane C."/>
            <person name="Cook D.R."/>
            <person name="May G.D."/>
            <person name="Xu X."/>
            <person name="Jackson S.A."/>
        </authorList>
    </citation>
    <scope>NUCLEOTIDE SEQUENCE [LARGE SCALE GENOMIC DNA]</scope>
</reference>
<dbReference type="InterPro" id="IPR008906">
    <property type="entry name" value="HATC_C_dom"/>
</dbReference>
<dbReference type="OMA" id="MIVETKL"/>
<dbReference type="Proteomes" id="UP000075243">
    <property type="component" value="Unassembled WGS sequence"/>
</dbReference>
<keyword evidence="3" id="KW-1185">Reference proteome</keyword>
<evidence type="ECO:0000313" key="2">
    <source>
        <dbReference type="EMBL" id="KYP35117.1"/>
    </source>
</evidence>